<proteinExistence type="predicted"/>
<comment type="caution">
    <text evidence="2">The sequence shown here is derived from an EMBL/GenBank/DDBJ whole genome shotgun (WGS) entry which is preliminary data.</text>
</comment>
<evidence type="ECO:0000313" key="3">
    <source>
        <dbReference type="Proteomes" id="UP000645462"/>
    </source>
</evidence>
<gene>
    <name evidence="2" type="ORF">GCM10011363_18820</name>
</gene>
<evidence type="ECO:0000259" key="1">
    <source>
        <dbReference type="Pfam" id="PF19834"/>
    </source>
</evidence>
<dbReference type="EMBL" id="BMFC01000003">
    <property type="protein sequence ID" value="GGC02465.1"/>
    <property type="molecule type" value="Genomic_DNA"/>
</dbReference>
<reference evidence="3" key="1">
    <citation type="journal article" date="2019" name="Int. J. Syst. Evol. Microbiol.">
        <title>The Global Catalogue of Microorganisms (GCM) 10K type strain sequencing project: providing services to taxonomists for standard genome sequencing and annotation.</title>
        <authorList>
            <consortium name="The Broad Institute Genomics Platform"/>
            <consortium name="The Broad Institute Genome Sequencing Center for Infectious Disease"/>
            <person name="Wu L."/>
            <person name="Ma J."/>
        </authorList>
    </citation>
    <scope>NUCLEOTIDE SEQUENCE [LARGE SCALE GENOMIC DNA]</scope>
    <source>
        <strain evidence="3">CGMCC 1.12478</strain>
    </source>
</reference>
<keyword evidence="3" id="KW-1185">Reference proteome</keyword>
<organism evidence="2 3">
    <name type="scientific">Marivita lacus</name>
    <dbReference type="NCBI Taxonomy" id="1323742"/>
    <lineage>
        <taxon>Bacteria</taxon>
        <taxon>Pseudomonadati</taxon>
        <taxon>Pseudomonadota</taxon>
        <taxon>Alphaproteobacteria</taxon>
        <taxon>Rhodobacterales</taxon>
        <taxon>Roseobacteraceae</taxon>
        <taxon>Marivita</taxon>
    </lineage>
</organism>
<sequence>MGPLMTTGTTPPLAAFEGTWQVTRQITDHRAGTTALFEGSAVFVPDETGLAYHETGHLHLPGHAPFVAERRYHWRVQDGALHVDFEDGRVFHSIDSARHEATHWCDPDTYVVHYDFDDWPLWHSRWDVSGPRKAYEMITSYSREAKDSR</sequence>
<evidence type="ECO:0000313" key="2">
    <source>
        <dbReference type="EMBL" id="GGC02465.1"/>
    </source>
</evidence>
<accession>A0ABQ1KPG1</accession>
<dbReference type="Pfam" id="PF19834">
    <property type="entry name" value="DUF6314"/>
    <property type="match status" value="1"/>
</dbReference>
<feature type="domain" description="DUF6314" evidence="1">
    <location>
        <begin position="16"/>
        <end position="143"/>
    </location>
</feature>
<dbReference type="Proteomes" id="UP000645462">
    <property type="component" value="Unassembled WGS sequence"/>
</dbReference>
<dbReference type="InterPro" id="IPR045632">
    <property type="entry name" value="DUF6314"/>
</dbReference>
<protein>
    <recommendedName>
        <fullName evidence="1">DUF6314 domain-containing protein</fullName>
    </recommendedName>
</protein>
<name>A0ABQ1KPG1_9RHOB</name>